<evidence type="ECO:0000313" key="3">
    <source>
        <dbReference type="Proteomes" id="UP001431209"/>
    </source>
</evidence>
<organism evidence="2 3">
    <name type="scientific">Acrasis kona</name>
    <dbReference type="NCBI Taxonomy" id="1008807"/>
    <lineage>
        <taxon>Eukaryota</taxon>
        <taxon>Discoba</taxon>
        <taxon>Heterolobosea</taxon>
        <taxon>Tetramitia</taxon>
        <taxon>Eutetramitia</taxon>
        <taxon>Acrasidae</taxon>
        <taxon>Acrasis</taxon>
    </lineage>
</organism>
<sequence length="184" mass="20483">MKVFALIALIALIFVFVDCNRDRDVSSAAVKADTLNSKPAANKKPAASKPLTRLEFKSLQTKRAVALELLTKLTQEVGNSGRSFTFKSVQQKMNRFGKDFIINGDPLKIQSDLTKKKFECWNQYSVAEEEEYDTLFFSRDTVILCINKTLKAVVKRMKADEATTPSPKGLGAIAAIFKSKPAEK</sequence>
<evidence type="ECO:0000256" key="1">
    <source>
        <dbReference type="SAM" id="SignalP"/>
    </source>
</evidence>
<keyword evidence="1" id="KW-0732">Signal</keyword>
<evidence type="ECO:0000313" key="2">
    <source>
        <dbReference type="EMBL" id="KAL0482218.1"/>
    </source>
</evidence>
<protein>
    <submittedName>
        <fullName evidence="2">Uncharacterized protein</fullName>
    </submittedName>
</protein>
<dbReference type="EMBL" id="JAOPGA020000829">
    <property type="protein sequence ID" value="KAL0482218.1"/>
    <property type="molecule type" value="Genomic_DNA"/>
</dbReference>
<feature type="signal peptide" evidence="1">
    <location>
        <begin position="1"/>
        <end position="19"/>
    </location>
</feature>
<gene>
    <name evidence="2" type="ORF">AKO1_013308</name>
</gene>
<dbReference type="AlphaFoldDB" id="A0AAW2YYY8"/>
<accession>A0AAW2YYY8</accession>
<keyword evidence="3" id="KW-1185">Reference proteome</keyword>
<name>A0AAW2YYY8_9EUKA</name>
<proteinExistence type="predicted"/>
<feature type="chain" id="PRO_5043890111" evidence="1">
    <location>
        <begin position="20"/>
        <end position="184"/>
    </location>
</feature>
<comment type="caution">
    <text evidence="2">The sequence shown here is derived from an EMBL/GenBank/DDBJ whole genome shotgun (WGS) entry which is preliminary data.</text>
</comment>
<reference evidence="2 3" key="1">
    <citation type="submission" date="2024-03" db="EMBL/GenBank/DDBJ databases">
        <title>The Acrasis kona genome and developmental transcriptomes reveal deep origins of eukaryotic multicellular pathways.</title>
        <authorList>
            <person name="Sheikh S."/>
            <person name="Fu C.-J."/>
            <person name="Brown M.W."/>
            <person name="Baldauf S.L."/>
        </authorList>
    </citation>
    <scope>NUCLEOTIDE SEQUENCE [LARGE SCALE GENOMIC DNA]</scope>
    <source>
        <strain evidence="2 3">ATCC MYA-3509</strain>
    </source>
</reference>
<dbReference type="Proteomes" id="UP001431209">
    <property type="component" value="Unassembled WGS sequence"/>
</dbReference>